<name>D3AG00_9FIRM</name>
<gene>
    <name evidence="5" type="ORF">CLOSTHATH_02536</name>
</gene>
<evidence type="ECO:0000256" key="2">
    <source>
        <dbReference type="ARBA" id="ARBA00012438"/>
    </source>
</evidence>
<keyword evidence="5" id="KW-0808">Transferase</keyword>
<dbReference type="GO" id="GO:0000160">
    <property type="term" value="P:phosphorelay signal transduction system"/>
    <property type="evidence" value="ECO:0007669"/>
    <property type="project" value="UniProtKB-KW"/>
</dbReference>
<keyword evidence="5" id="KW-0418">Kinase</keyword>
<proteinExistence type="predicted"/>
<dbReference type="PANTHER" id="PTHR34220:SF7">
    <property type="entry name" value="SENSOR HISTIDINE KINASE YPDA"/>
    <property type="match status" value="1"/>
</dbReference>
<dbReference type="SUPFAM" id="SSF55874">
    <property type="entry name" value="ATPase domain of HSP90 chaperone/DNA topoisomerase II/histidine kinase"/>
    <property type="match status" value="1"/>
</dbReference>
<comment type="caution">
    <text evidence="5">The sequence shown here is derived from an EMBL/GenBank/DDBJ whole genome shotgun (WGS) entry which is preliminary data.</text>
</comment>
<protein>
    <recommendedName>
        <fullName evidence="2">histidine kinase</fullName>
        <ecNumber evidence="2">2.7.13.3</ecNumber>
    </recommendedName>
</protein>
<dbReference type="EMBL" id="ACIO01000199">
    <property type="protein sequence ID" value="EFC99260.1"/>
    <property type="molecule type" value="Genomic_DNA"/>
</dbReference>
<dbReference type="InterPro" id="IPR003594">
    <property type="entry name" value="HATPase_dom"/>
</dbReference>
<dbReference type="Proteomes" id="UP000004968">
    <property type="component" value="Unassembled WGS sequence"/>
</dbReference>
<dbReference type="RefSeq" id="WP_006773040.1">
    <property type="nucleotide sequence ID" value="NZ_GG667643.1"/>
</dbReference>
<accession>D3AG00</accession>
<dbReference type="HOGENOM" id="CLU_1707967_0_0_9"/>
<comment type="catalytic activity">
    <reaction evidence="1">
        <text>ATP + protein L-histidine = ADP + protein N-phospho-L-histidine.</text>
        <dbReference type="EC" id="2.7.13.3"/>
    </reaction>
</comment>
<dbReference type="Gene3D" id="3.30.565.10">
    <property type="entry name" value="Histidine kinase-like ATPase, C-terminal domain"/>
    <property type="match status" value="1"/>
</dbReference>
<dbReference type="PANTHER" id="PTHR34220">
    <property type="entry name" value="SENSOR HISTIDINE KINASE YPDA"/>
    <property type="match status" value="1"/>
</dbReference>
<organism evidence="5 6">
    <name type="scientific">Hungatella hathewayi DSM 13479</name>
    <dbReference type="NCBI Taxonomy" id="566550"/>
    <lineage>
        <taxon>Bacteria</taxon>
        <taxon>Bacillati</taxon>
        <taxon>Bacillota</taxon>
        <taxon>Clostridia</taxon>
        <taxon>Lachnospirales</taxon>
        <taxon>Lachnospiraceae</taxon>
        <taxon>Hungatella</taxon>
    </lineage>
</organism>
<dbReference type="EC" id="2.7.13.3" evidence="2"/>
<reference evidence="5 6" key="1">
    <citation type="submission" date="2010-01" db="EMBL/GenBank/DDBJ databases">
        <authorList>
            <person name="Weinstock G."/>
            <person name="Sodergren E."/>
            <person name="Clifton S."/>
            <person name="Fulton L."/>
            <person name="Fulton B."/>
            <person name="Courtney L."/>
            <person name="Fronick C."/>
            <person name="Harrison M."/>
            <person name="Strong C."/>
            <person name="Farmer C."/>
            <person name="Delahaunty K."/>
            <person name="Markovic C."/>
            <person name="Hall O."/>
            <person name="Minx P."/>
            <person name="Tomlinson C."/>
            <person name="Mitreva M."/>
            <person name="Nelson J."/>
            <person name="Hou S."/>
            <person name="Wollam A."/>
            <person name="Pepin K.H."/>
            <person name="Johnson M."/>
            <person name="Bhonagiri V."/>
            <person name="Nash W.E."/>
            <person name="Warren W."/>
            <person name="Chinwalla A."/>
            <person name="Mardis E.R."/>
            <person name="Wilson R.K."/>
        </authorList>
    </citation>
    <scope>NUCLEOTIDE SEQUENCE [LARGE SCALE GENOMIC DNA]</scope>
    <source>
        <strain evidence="5 6">DSM 13479</strain>
    </source>
</reference>
<dbReference type="InterPro" id="IPR004358">
    <property type="entry name" value="Sig_transdc_His_kin-like_C"/>
</dbReference>
<evidence type="ECO:0000259" key="4">
    <source>
        <dbReference type="Pfam" id="PF02518"/>
    </source>
</evidence>
<evidence type="ECO:0000256" key="1">
    <source>
        <dbReference type="ARBA" id="ARBA00000085"/>
    </source>
</evidence>
<dbReference type="InterPro" id="IPR036890">
    <property type="entry name" value="HATPase_C_sf"/>
</dbReference>
<dbReference type="GO" id="GO:0004673">
    <property type="term" value="F:protein histidine kinase activity"/>
    <property type="evidence" value="ECO:0007669"/>
    <property type="project" value="UniProtKB-EC"/>
</dbReference>
<dbReference type="Pfam" id="PF02518">
    <property type="entry name" value="HATPase_c"/>
    <property type="match status" value="1"/>
</dbReference>
<dbReference type="InterPro" id="IPR050640">
    <property type="entry name" value="Bact_2-comp_sensor_kinase"/>
</dbReference>
<keyword evidence="3" id="KW-0902">Two-component regulatory system</keyword>
<dbReference type="AlphaFoldDB" id="D3AG00"/>
<dbReference type="PRINTS" id="PR00344">
    <property type="entry name" value="BCTRLSENSOR"/>
</dbReference>
<feature type="domain" description="Histidine kinase/HSP90-like ATPase" evidence="4">
    <location>
        <begin position="37"/>
        <end position="146"/>
    </location>
</feature>
<evidence type="ECO:0000313" key="5">
    <source>
        <dbReference type="EMBL" id="EFC99260.1"/>
    </source>
</evidence>
<evidence type="ECO:0000313" key="6">
    <source>
        <dbReference type="Proteomes" id="UP000004968"/>
    </source>
</evidence>
<feature type="non-terminal residue" evidence="5">
    <location>
        <position position="1"/>
    </location>
</feature>
<sequence length="153" mass="17118">HTELYVELQNMRYDNCVSFVVDVPDELSEYTIPKLTFQPIVENAWLHGIMGTEEKRGNILLTGWRQGEDIIFLISDDGIGISPESLESILAEENGDPMSNGTSDSVHIGVYNTNLRLKRLYGESYGLTFQSSHGTGTEVTIKIPAKRREDSPV</sequence>
<evidence type="ECO:0000256" key="3">
    <source>
        <dbReference type="ARBA" id="ARBA00023012"/>
    </source>
</evidence>